<sequence length="172" mass="18283">MTSLPAGRLSRARRHEAGAQSRAYGGPQKGPQHDAHNGAHTGEQGGGRNGGRNNGRVSLPVPPGLPTPLGCDAVGLPARHGFRMMAHLSRPGCVFADADWWWWLVPAESDLGLVWPQPARYVPGAYVPATRPRLIHTPEGGAPYTPPIPLYLMVCRVAGTAPAWSTVPHQGS</sequence>
<dbReference type="Proteomes" id="UP001601976">
    <property type="component" value="Unassembled WGS sequence"/>
</dbReference>
<accession>A0ABW6RG28</accession>
<name>A0ABW6RG28_9ACTN</name>
<comment type="caution">
    <text evidence="2">The sequence shown here is derived from an EMBL/GenBank/DDBJ whole genome shotgun (WGS) entry which is preliminary data.</text>
</comment>
<gene>
    <name evidence="2" type="ORF">ACFYWW_14390</name>
</gene>
<evidence type="ECO:0000313" key="3">
    <source>
        <dbReference type="Proteomes" id="UP001601976"/>
    </source>
</evidence>
<evidence type="ECO:0000256" key="1">
    <source>
        <dbReference type="SAM" id="MobiDB-lite"/>
    </source>
</evidence>
<keyword evidence="3" id="KW-1185">Reference proteome</keyword>
<dbReference type="EMBL" id="JBIAPK010000004">
    <property type="protein sequence ID" value="MFF3339903.1"/>
    <property type="molecule type" value="Genomic_DNA"/>
</dbReference>
<feature type="compositionally biased region" description="Gly residues" evidence="1">
    <location>
        <begin position="43"/>
        <end position="53"/>
    </location>
</feature>
<protein>
    <submittedName>
        <fullName evidence="2">Uncharacterized protein</fullName>
    </submittedName>
</protein>
<evidence type="ECO:0000313" key="2">
    <source>
        <dbReference type="EMBL" id="MFF3339903.1"/>
    </source>
</evidence>
<organism evidence="2 3">
    <name type="scientific">Streptomyces flavidovirens</name>
    <dbReference type="NCBI Taxonomy" id="67298"/>
    <lineage>
        <taxon>Bacteria</taxon>
        <taxon>Bacillati</taxon>
        <taxon>Actinomycetota</taxon>
        <taxon>Actinomycetes</taxon>
        <taxon>Kitasatosporales</taxon>
        <taxon>Streptomycetaceae</taxon>
        <taxon>Streptomyces</taxon>
    </lineage>
</organism>
<dbReference type="RefSeq" id="WP_355724918.1">
    <property type="nucleotide sequence ID" value="NZ_JBEXNP010000019.1"/>
</dbReference>
<reference evidence="2 3" key="1">
    <citation type="submission" date="2024-10" db="EMBL/GenBank/DDBJ databases">
        <title>The Natural Products Discovery Center: Release of the First 8490 Sequenced Strains for Exploring Actinobacteria Biosynthetic Diversity.</title>
        <authorList>
            <person name="Kalkreuter E."/>
            <person name="Kautsar S.A."/>
            <person name="Yang D."/>
            <person name="Bader C.D."/>
            <person name="Teijaro C.N."/>
            <person name="Fluegel L."/>
            <person name="Davis C.M."/>
            <person name="Simpson J.R."/>
            <person name="Lauterbach L."/>
            <person name="Steele A.D."/>
            <person name="Gui C."/>
            <person name="Meng S."/>
            <person name="Li G."/>
            <person name="Viehrig K."/>
            <person name="Ye F."/>
            <person name="Su P."/>
            <person name="Kiefer A.F."/>
            <person name="Nichols A."/>
            <person name="Cepeda A.J."/>
            <person name="Yan W."/>
            <person name="Fan B."/>
            <person name="Jiang Y."/>
            <person name="Adhikari A."/>
            <person name="Zheng C.-J."/>
            <person name="Schuster L."/>
            <person name="Cowan T.M."/>
            <person name="Smanski M.J."/>
            <person name="Chevrette M.G."/>
            <person name="De Carvalho L.P.S."/>
            <person name="Shen B."/>
        </authorList>
    </citation>
    <scope>NUCLEOTIDE SEQUENCE [LARGE SCALE GENOMIC DNA]</scope>
    <source>
        <strain evidence="2 3">NPDC003029</strain>
    </source>
</reference>
<proteinExistence type="predicted"/>
<feature type="region of interest" description="Disordered" evidence="1">
    <location>
        <begin position="1"/>
        <end position="64"/>
    </location>
</feature>